<evidence type="ECO:0000313" key="2">
    <source>
        <dbReference type="EMBL" id="QDV44888.1"/>
    </source>
</evidence>
<dbReference type="KEGG" id="snep:Enr13x_47590"/>
<reference evidence="2 3" key="1">
    <citation type="submission" date="2019-03" db="EMBL/GenBank/DDBJ databases">
        <title>Deep-cultivation of Planctomycetes and their phenomic and genomic characterization uncovers novel biology.</title>
        <authorList>
            <person name="Wiegand S."/>
            <person name="Jogler M."/>
            <person name="Boedeker C."/>
            <person name="Pinto D."/>
            <person name="Vollmers J."/>
            <person name="Rivas-Marin E."/>
            <person name="Kohn T."/>
            <person name="Peeters S.H."/>
            <person name="Heuer A."/>
            <person name="Rast P."/>
            <person name="Oberbeckmann S."/>
            <person name="Bunk B."/>
            <person name="Jeske O."/>
            <person name="Meyerdierks A."/>
            <person name="Storesund J.E."/>
            <person name="Kallscheuer N."/>
            <person name="Luecker S."/>
            <person name="Lage O.M."/>
            <person name="Pohl T."/>
            <person name="Merkel B.J."/>
            <person name="Hornburger P."/>
            <person name="Mueller R.-W."/>
            <person name="Bruemmer F."/>
            <person name="Labrenz M."/>
            <person name="Spormann A.M."/>
            <person name="Op den Camp H."/>
            <person name="Overmann J."/>
            <person name="Amann R."/>
            <person name="Jetten M.S.M."/>
            <person name="Mascher T."/>
            <person name="Medema M.H."/>
            <person name="Devos D.P."/>
            <person name="Kaster A.-K."/>
            <person name="Ovreas L."/>
            <person name="Rohde M."/>
            <person name="Galperin M.Y."/>
            <person name="Jogler C."/>
        </authorList>
    </citation>
    <scope>NUCLEOTIDE SEQUENCE [LARGE SCALE GENOMIC DNA]</scope>
    <source>
        <strain evidence="2 3">Enr13</strain>
    </source>
</reference>
<dbReference type="EMBL" id="CP037423">
    <property type="protein sequence ID" value="QDV44888.1"/>
    <property type="molecule type" value="Genomic_DNA"/>
</dbReference>
<dbReference type="PANTHER" id="PTHR43032">
    <property type="entry name" value="PROTEIN-METHIONINE-SULFOXIDE REDUCTASE"/>
    <property type="match status" value="1"/>
</dbReference>
<dbReference type="EC" id="2.7.11.1" evidence="2"/>
<dbReference type="Gene3D" id="2.160.20.80">
    <property type="entry name" value="E3 ubiquitin-protein ligase SopA"/>
    <property type="match status" value="1"/>
</dbReference>
<dbReference type="GO" id="GO:0004674">
    <property type="term" value="F:protein serine/threonine kinase activity"/>
    <property type="evidence" value="ECO:0007669"/>
    <property type="project" value="UniProtKB-EC"/>
</dbReference>
<name>A0A518HVK8_9BACT</name>
<dbReference type="InterPro" id="IPR036374">
    <property type="entry name" value="OxRdtase_Mopterin-bd_sf"/>
</dbReference>
<dbReference type="Pfam" id="PF00174">
    <property type="entry name" value="Oxidored_molyb"/>
    <property type="match status" value="1"/>
</dbReference>
<gene>
    <name evidence="2" type="primary">spkB</name>
    <name evidence="2" type="ORF">Enr13x_47590</name>
</gene>
<protein>
    <submittedName>
        <fullName evidence="2">Serine/threonine-protein kinase B</fullName>
        <ecNumber evidence="2">2.7.11.1</ecNumber>
    </submittedName>
</protein>
<dbReference type="InterPro" id="IPR000572">
    <property type="entry name" value="OxRdtase_Mopterin-bd_dom"/>
</dbReference>
<dbReference type="RefSeq" id="WP_145389150.1">
    <property type="nucleotide sequence ID" value="NZ_CP037423.1"/>
</dbReference>
<keyword evidence="2" id="KW-0418">Kinase</keyword>
<feature type="domain" description="Oxidoreductase molybdopterin-binding" evidence="1">
    <location>
        <begin position="31"/>
        <end position="175"/>
    </location>
</feature>
<dbReference type="Gene3D" id="3.90.420.10">
    <property type="entry name" value="Oxidoreductase, molybdopterin-binding domain"/>
    <property type="match status" value="1"/>
</dbReference>
<dbReference type="Pfam" id="PF00805">
    <property type="entry name" value="Pentapeptide"/>
    <property type="match status" value="1"/>
</dbReference>
<dbReference type="AlphaFoldDB" id="A0A518HVK8"/>
<dbReference type="Proteomes" id="UP000319004">
    <property type="component" value="Chromosome"/>
</dbReference>
<sequence length="347" mass="38800">MNPKPLPPHQQLVGRDRWPVVGERAPRHSDLPWTITVGGQVWTERRVDLHQLATMPQTTRRIDVHCVTRWSKLQMEFEGVRFAELVAAPNGQPLWNPQARFVSFVARSERSHSTSLPLQELLTLDPLIALKADGESLSSEHGGPVRMVVPGKYFYKSVKWLQRIEFLSDDRLGYWESEAGYHNGADPWKEQRYIAASLGKQDAARLIRQRDFSGRDLLSLEARGLDLEKLHASNSLLRNADLRETNLRRADFRGANLSNAHLQSADLRDANLRGADLEGADFSAADLRGADLRDASLFGVSFGVVNADGGLSQAALIDATTKITTTSFDALTPQQRAWLRSQSVTLF</sequence>
<dbReference type="PANTHER" id="PTHR43032:SF4">
    <property type="entry name" value="OXIDOREDUCTASE MOLYBDOPTERIN-BINDING DOMAIN-CONTAINING PROTEIN"/>
    <property type="match status" value="1"/>
</dbReference>
<organism evidence="2 3">
    <name type="scientific">Stieleria neptunia</name>
    <dbReference type="NCBI Taxonomy" id="2527979"/>
    <lineage>
        <taxon>Bacteria</taxon>
        <taxon>Pseudomonadati</taxon>
        <taxon>Planctomycetota</taxon>
        <taxon>Planctomycetia</taxon>
        <taxon>Pirellulales</taxon>
        <taxon>Pirellulaceae</taxon>
        <taxon>Stieleria</taxon>
    </lineage>
</organism>
<evidence type="ECO:0000313" key="3">
    <source>
        <dbReference type="Proteomes" id="UP000319004"/>
    </source>
</evidence>
<keyword evidence="3" id="KW-1185">Reference proteome</keyword>
<accession>A0A518HVK8</accession>
<dbReference type="InterPro" id="IPR001646">
    <property type="entry name" value="5peptide_repeat"/>
</dbReference>
<evidence type="ECO:0000259" key="1">
    <source>
        <dbReference type="Pfam" id="PF00174"/>
    </source>
</evidence>
<proteinExistence type="predicted"/>
<dbReference type="SUPFAM" id="SSF56524">
    <property type="entry name" value="Oxidoreductase molybdopterin-binding domain"/>
    <property type="match status" value="1"/>
</dbReference>
<dbReference type="OrthoDB" id="9778777at2"/>
<keyword evidence="2" id="KW-0808">Transferase</keyword>
<dbReference type="SUPFAM" id="SSF141571">
    <property type="entry name" value="Pentapeptide repeat-like"/>
    <property type="match status" value="1"/>
</dbReference>